<feature type="region of interest" description="Disordered" evidence="1">
    <location>
        <begin position="1"/>
        <end position="39"/>
    </location>
</feature>
<feature type="compositionally biased region" description="Low complexity" evidence="1">
    <location>
        <begin position="131"/>
        <end position="142"/>
    </location>
</feature>
<evidence type="ECO:0008006" key="4">
    <source>
        <dbReference type="Google" id="ProtNLM"/>
    </source>
</evidence>
<protein>
    <recommendedName>
        <fullName evidence="4">BHLH domain-containing protein</fullName>
    </recommendedName>
</protein>
<sequence>MGDRSQKQPKHDASSNGEEQIEGFQGSSSNGYEELARKTQDLISRRDDLEDTLRLNSKARKQQKRWEKECRKHLKLLDKHLARTDAGHHTIPSKAVRVDAKSLQALLSVAQTYLRDLQRIQESLAAEHGLGSVSGPASAAAPRFDSDKGRGSSQPSLSAGETVQGKWRSLSRRSSARAPGTSTAVRIPVPAPRTPDSGLDRRHTYIAPGPATPQFFTSYAPCLSTPDNKEFEGVKDNDTRPTSPGKKRRKRSYAEWLGKSTTPIPPPTLPTSRAQKMISTTPIPPPILPSLAPKRSRRDPGTPTHDP</sequence>
<evidence type="ECO:0000313" key="2">
    <source>
        <dbReference type="EMBL" id="KAK8114400.1"/>
    </source>
</evidence>
<name>A0AAW0QQV1_9PEZI</name>
<evidence type="ECO:0000256" key="1">
    <source>
        <dbReference type="SAM" id="MobiDB-lite"/>
    </source>
</evidence>
<reference evidence="2 3" key="1">
    <citation type="submission" date="2023-01" db="EMBL/GenBank/DDBJ databases">
        <title>Analysis of 21 Apiospora genomes using comparative genomics revels a genus with tremendous synthesis potential of carbohydrate active enzymes and secondary metabolites.</title>
        <authorList>
            <person name="Sorensen T."/>
        </authorList>
    </citation>
    <scope>NUCLEOTIDE SEQUENCE [LARGE SCALE GENOMIC DNA]</scope>
    <source>
        <strain evidence="2 3">CBS 117206</strain>
    </source>
</reference>
<feature type="compositionally biased region" description="Basic and acidic residues" evidence="1">
    <location>
        <begin position="1"/>
        <end position="13"/>
    </location>
</feature>
<organism evidence="2 3">
    <name type="scientific">Apiospora kogelbergensis</name>
    <dbReference type="NCBI Taxonomy" id="1337665"/>
    <lineage>
        <taxon>Eukaryota</taxon>
        <taxon>Fungi</taxon>
        <taxon>Dikarya</taxon>
        <taxon>Ascomycota</taxon>
        <taxon>Pezizomycotina</taxon>
        <taxon>Sordariomycetes</taxon>
        <taxon>Xylariomycetidae</taxon>
        <taxon>Amphisphaeriales</taxon>
        <taxon>Apiosporaceae</taxon>
        <taxon>Apiospora</taxon>
    </lineage>
</organism>
<accession>A0AAW0QQV1</accession>
<feature type="compositionally biased region" description="Polar residues" evidence="1">
    <location>
        <begin position="151"/>
        <end position="161"/>
    </location>
</feature>
<dbReference type="Proteomes" id="UP001392437">
    <property type="component" value="Unassembled WGS sequence"/>
</dbReference>
<feature type="region of interest" description="Disordered" evidence="1">
    <location>
        <begin position="226"/>
        <end position="307"/>
    </location>
</feature>
<feature type="compositionally biased region" description="Basic and acidic residues" evidence="1">
    <location>
        <begin position="227"/>
        <end position="239"/>
    </location>
</feature>
<proteinExistence type="predicted"/>
<evidence type="ECO:0000313" key="3">
    <source>
        <dbReference type="Proteomes" id="UP001392437"/>
    </source>
</evidence>
<dbReference type="EMBL" id="JAQQWP010000006">
    <property type="protein sequence ID" value="KAK8114400.1"/>
    <property type="molecule type" value="Genomic_DNA"/>
</dbReference>
<dbReference type="AlphaFoldDB" id="A0AAW0QQV1"/>
<feature type="region of interest" description="Disordered" evidence="1">
    <location>
        <begin position="130"/>
        <end position="204"/>
    </location>
</feature>
<comment type="caution">
    <text evidence="2">The sequence shown here is derived from an EMBL/GenBank/DDBJ whole genome shotgun (WGS) entry which is preliminary data.</text>
</comment>
<keyword evidence="3" id="KW-1185">Reference proteome</keyword>
<gene>
    <name evidence="2" type="ORF">PG999_006469</name>
</gene>